<proteinExistence type="predicted"/>
<keyword evidence="3" id="KW-1185">Reference proteome</keyword>
<name>A0A409YTK2_9AGAR</name>
<feature type="region of interest" description="Disordered" evidence="1">
    <location>
        <begin position="469"/>
        <end position="666"/>
    </location>
</feature>
<organism evidence="2 3">
    <name type="scientific">Panaeolus cyanescens</name>
    <dbReference type="NCBI Taxonomy" id="181874"/>
    <lineage>
        <taxon>Eukaryota</taxon>
        <taxon>Fungi</taxon>
        <taxon>Dikarya</taxon>
        <taxon>Basidiomycota</taxon>
        <taxon>Agaricomycotina</taxon>
        <taxon>Agaricomycetes</taxon>
        <taxon>Agaricomycetidae</taxon>
        <taxon>Agaricales</taxon>
        <taxon>Agaricineae</taxon>
        <taxon>Galeropsidaceae</taxon>
        <taxon>Panaeolus</taxon>
    </lineage>
</organism>
<feature type="region of interest" description="Disordered" evidence="1">
    <location>
        <begin position="306"/>
        <end position="406"/>
    </location>
</feature>
<dbReference type="EMBL" id="NHTK01000665">
    <property type="protein sequence ID" value="PPR06346.1"/>
    <property type="molecule type" value="Genomic_DNA"/>
</dbReference>
<dbReference type="Proteomes" id="UP000284842">
    <property type="component" value="Unassembled WGS sequence"/>
</dbReference>
<feature type="region of interest" description="Disordered" evidence="1">
    <location>
        <begin position="421"/>
        <end position="452"/>
    </location>
</feature>
<accession>A0A409YTK2</accession>
<feature type="compositionally biased region" description="Acidic residues" evidence="1">
    <location>
        <begin position="635"/>
        <end position="644"/>
    </location>
</feature>
<gene>
    <name evidence="2" type="ORF">CVT24_002521</name>
</gene>
<feature type="compositionally biased region" description="Acidic residues" evidence="1">
    <location>
        <begin position="516"/>
        <end position="526"/>
    </location>
</feature>
<feature type="compositionally biased region" description="Acidic residues" evidence="1">
    <location>
        <begin position="608"/>
        <end position="619"/>
    </location>
</feature>
<feature type="compositionally biased region" description="Acidic residues" evidence="1">
    <location>
        <begin position="655"/>
        <end position="666"/>
    </location>
</feature>
<sequence>MEIGLLHELQFFQSFLGLGISIGFQAKIPPIYSLLGHVFGLRTTRDVPAKINFAELDDPLFRPWRVPGMGLLGGWWADADFNMADPYDSRNKTRLIRMEDLFQHMSEFRTLQADILQAHHRSQTEGLANLEDHTSRRSQWRIPRMLFEEDQALTLKEAKLEDWPSLSAIFRGRSWAPVLADADLTAGVHYMGDADFRRNRGEWPMRSASDVAWNRFDSGYQGLYLESIGTDRDITRAPHGFAGDDPITRDLYPWEVINPQIPSSSLVSTNPAEVMEPFRRWLEHPQASEEEADAPAVHNLLQCPSADVTRKDSSSASHVSKSADRQSLKPSVRFASPITKLEPRSNTAIPSDRFSQLALQDSDDDADDEEDEMPLRVAAAPEKPHIEKKAAGGSSDGGISSRPAGPSIASVFAEMAVDSDDDRVEVTSGPFPKAVSATKRGNDAGPPTVASGTAGPLIASVFAEMAADSDDDGVGVKGGSFPKSTSATAKAKGNSSKRENDQGPPAVAAFSMLSEMADDSSDEEMADGERRVDAGASQNPPGHLAEPAPRSAFAEMIDDSDEDVVTTADIGDGGSGSKTSMSLLKDDNDASDEDVNVGIVKSVFAEMMGDESDDEDESAEPAADGAGNVFASMLLDDDNEDMQWDTEAAYPLEAMPDEPEDESEDV</sequence>
<evidence type="ECO:0000313" key="2">
    <source>
        <dbReference type="EMBL" id="PPR06346.1"/>
    </source>
</evidence>
<feature type="compositionally biased region" description="Acidic residues" evidence="1">
    <location>
        <begin position="361"/>
        <end position="372"/>
    </location>
</feature>
<evidence type="ECO:0000313" key="3">
    <source>
        <dbReference type="Proteomes" id="UP000284842"/>
    </source>
</evidence>
<evidence type="ECO:0000256" key="1">
    <source>
        <dbReference type="SAM" id="MobiDB-lite"/>
    </source>
</evidence>
<comment type="caution">
    <text evidence="2">The sequence shown here is derived from an EMBL/GenBank/DDBJ whole genome shotgun (WGS) entry which is preliminary data.</text>
</comment>
<protein>
    <submittedName>
        <fullName evidence="2">Uncharacterized protein</fullName>
    </submittedName>
</protein>
<dbReference type="InParanoid" id="A0A409YTK2"/>
<dbReference type="AlphaFoldDB" id="A0A409YTK2"/>
<reference evidence="2 3" key="1">
    <citation type="journal article" date="2018" name="Evol. Lett.">
        <title>Horizontal gene cluster transfer increased hallucinogenic mushroom diversity.</title>
        <authorList>
            <person name="Reynolds H.T."/>
            <person name="Vijayakumar V."/>
            <person name="Gluck-Thaler E."/>
            <person name="Korotkin H.B."/>
            <person name="Matheny P.B."/>
            <person name="Slot J.C."/>
        </authorList>
    </citation>
    <scope>NUCLEOTIDE SEQUENCE [LARGE SCALE GENOMIC DNA]</scope>
    <source>
        <strain evidence="2 3">2629</strain>
    </source>
</reference>